<evidence type="ECO:0000259" key="1">
    <source>
        <dbReference type="PROSITE" id="PS50943"/>
    </source>
</evidence>
<dbReference type="Gene3D" id="1.10.260.40">
    <property type="entry name" value="lambda repressor-like DNA-binding domains"/>
    <property type="match status" value="1"/>
</dbReference>
<accession>A0ABP8DMQ1</accession>
<name>A0ABP8DMQ1_9ACTN</name>
<gene>
    <name evidence="2" type="ORF">GCM10022255_085730</name>
</gene>
<dbReference type="InterPro" id="IPR001387">
    <property type="entry name" value="Cro/C1-type_HTH"/>
</dbReference>
<comment type="caution">
    <text evidence="2">The sequence shown here is derived from an EMBL/GenBank/DDBJ whole genome shotgun (WGS) entry which is preliminary data.</text>
</comment>
<evidence type="ECO:0000313" key="2">
    <source>
        <dbReference type="EMBL" id="GAA4259772.1"/>
    </source>
</evidence>
<evidence type="ECO:0000313" key="3">
    <source>
        <dbReference type="Proteomes" id="UP001500620"/>
    </source>
</evidence>
<proteinExistence type="predicted"/>
<dbReference type="SUPFAM" id="SSF47413">
    <property type="entry name" value="lambda repressor-like DNA-binding domains"/>
    <property type="match status" value="1"/>
</dbReference>
<feature type="domain" description="HTH cro/C1-type" evidence="1">
    <location>
        <begin position="6"/>
        <end position="45"/>
    </location>
</feature>
<dbReference type="CDD" id="cd00093">
    <property type="entry name" value="HTH_XRE"/>
    <property type="match status" value="1"/>
</dbReference>
<dbReference type="EMBL" id="BAABAT010000037">
    <property type="protein sequence ID" value="GAA4259772.1"/>
    <property type="molecule type" value="Genomic_DNA"/>
</dbReference>
<sequence>MAYVVEQSGVSESAYKRYERGTVDSPYATHVVAICRALGINPRDAAIALGYGTREDFNLPPEEPPYPQLITTIGRVLADDTFSAAQRAALEHAVAGAYESWQMAIASINDHHGRGRS</sequence>
<dbReference type="Pfam" id="PF13443">
    <property type="entry name" value="HTH_26"/>
    <property type="match status" value="1"/>
</dbReference>
<keyword evidence="3" id="KW-1185">Reference proteome</keyword>
<dbReference type="InterPro" id="IPR010982">
    <property type="entry name" value="Lambda_DNA-bd_dom_sf"/>
</dbReference>
<dbReference type="PROSITE" id="PS50943">
    <property type="entry name" value="HTH_CROC1"/>
    <property type="match status" value="1"/>
</dbReference>
<organism evidence="2 3">
    <name type="scientific">Dactylosporangium darangshiense</name>
    <dbReference type="NCBI Taxonomy" id="579108"/>
    <lineage>
        <taxon>Bacteria</taxon>
        <taxon>Bacillati</taxon>
        <taxon>Actinomycetota</taxon>
        <taxon>Actinomycetes</taxon>
        <taxon>Micromonosporales</taxon>
        <taxon>Micromonosporaceae</taxon>
        <taxon>Dactylosporangium</taxon>
    </lineage>
</organism>
<reference evidence="3" key="1">
    <citation type="journal article" date="2019" name="Int. J. Syst. Evol. Microbiol.">
        <title>The Global Catalogue of Microorganisms (GCM) 10K type strain sequencing project: providing services to taxonomists for standard genome sequencing and annotation.</title>
        <authorList>
            <consortium name="The Broad Institute Genomics Platform"/>
            <consortium name="The Broad Institute Genome Sequencing Center for Infectious Disease"/>
            <person name="Wu L."/>
            <person name="Ma J."/>
        </authorList>
    </citation>
    <scope>NUCLEOTIDE SEQUENCE [LARGE SCALE GENOMIC DNA]</scope>
    <source>
        <strain evidence="3">JCM 17441</strain>
    </source>
</reference>
<dbReference type="Proteomes" id="UP001500620">
    <property type="component" value="Unassembled WGS sequence"/>
</dbReference>
<protein>
    <recommendedName>
        <fullName evidence="1">HTH cro/C1-type domain-containing protein</fullName>
    </recommendedName>
</protein>